<dbReference type="GO" id="GO:0006096">
    <property type="term" value="P:glycolytic process"/>
    <property type="evidence" value="ECO:0007669"/>
    <property type="project" value="UniProtKB-UniPathway"/>
</dbReference>
<feature type="domain" description="Hexokinase N-terminal" evidence="7">
    <location>
        <begin position="45"/>
        <end position="235"/>
    </location>
</feature>
<feature type="domain" description="Hexokinase C-terminal" evidence="8">
    <location>
        <begin position="242"/>
        <end position="493"/>
    </location>
</feature>
<keyword evidence="6" id="KW-0324">Glycolysis</keyword>
<proteinExistence type="inferred from homology"/>
<dbReference type="GO" id="GO:0019158">
    <property type="term" value="F:mannokinase activity"/>
    <property type="evidence" value="ECO:0007669"/>
    <property type="project" value="TreeGrafter"/>
</dbReference>
<dbReference type="UniPathway" id="UPA00109">
    <property type="reaction ID" value="UER00180"/>
</dbReference>
<dbReference type="EC" id="2.7.1.-" evidence="6"/>
<dbReference type="GO" id="GO:0006013">
    <property type="term" value="P:mannose metabolic process"/>
    <property type="evidence" value="ECO:0007669"/>
    <property type="project" value="TreeGrafter"/>
</dbReference>
<dbReference type="GO" id="GO:0001678">
    <property type="term" value="P:intracellular glucose homeostasis"/>
    <property type="evidence" value="ECO:0007669"/>
    <property type="project" value="InterPro"/>
</dbReference>
<sequence>MLPSLIQTLPSFIPTKSIHRHEITEYDRTMDDFLQEVRRLFQSPIDAKKMLDMSTSLQDEFKQKLHSSEISMLPSYIYTLPTGEERGSYLALDVGGSTFRVAFVELSGRGNEEESMRIVKMCTYKICNLVKALEGHQFFNWMADKIQETLEDPVVAEVHGTETLIMGLAWSFPIKTTSPGTGILLDMGKGFEAGKGVAGQDIGSLIMLACQKKKLNVRLDAIINDGQATLLTRAYQDDATCFGLILGTGTNMSMVLPINAFGNDKFGERSQAWFDNAEHVLVNTEMSMFGKQIFPATKWDNILNKAHSLPDFQPLEYFIGGRYQGEIVRLILVNAINSAGLFGGEYPARFLEPYSLEASTMAAFEDADDTPRLSRAAVVLSKQHPMACAPSLTDLIFVQKICQLVSRRAAAYLATTAHALWALRASSEALPVQEAGHLSIGCNGSVIQHYPAFRELTQRHLDDLVELSGGRGQSIVLETADEAAIFGAAVAAASIACAKDEP</sequence>
<name>A0A4Z1P7H7_9PEZI</name>
<protein>
    <recommendedName>
        <fullName evidence="6">Phosphotransferase</fullName>
        <ecNumber evidence="6">2.7.1.-</ecNumber>
    </recommendedName>
</protein>
<dbReference type="Proteomes" id="UP000298493">
    <property type="component" value="Unassembled WGS sequence"/>
</dbReference>
<comment type="caution">
    <text evidence="9">The sequence shown here is derived from an EMBL/GenBank/DDBJ whole genome shotgun (WGS) entry which is preliminary data.</text>
</comment>
<keyword evidence="4 6" id="KW-0418">Kinase</keyword>
<organism evidence="9 10">
    <name type="scientific">Venturia nashicola</name>
    <dbReference type="NCBI Taxonomy" id="86259"/>
    <lineage>
        <taxon>Eukaryota</taxon>
        <taxon>Fungi</taxon>
        <taxon>Dikarya</taxon>
        <taxon>Ascomycota</taxon>
        <taxon>Pezizomycotina</taxon>
        <taxon>Dothideomycetes</taxon>
        <taxon>Pleosporomycetidae</taxon>
        <taxon>Venturiales</taxon>
        <taxon>Venturiaceae</taxon>
        <taxon>Venturia</taxon>
    </lineage>
</organism>
<keyword evidence="5 6" id="KW-0067">ATP-binding</keyword>
<reference evidence="9 10" key="1">
    <citation type="submission" date="2019-04" db="EMBL/GenBank/DDBJ databases">
        <title>High contiguity whole genome sequence and gene annotation resource for two Venturia nashicola isolates.</title>
        <authorList>
            <person name="Prokchorchik M."/>
            <person name="Won K."/>
            <person name="Lee Y."/>
            <person name="Choi E.D."/>
            <person name="Segonzac C."/>
            <person name="Sohn K.H."/>
        </authorList>
    </citation>
    <scope>NUCLEOTIDE SEQUENCE [LARGE SCALE GENOMIC DNA]</scope>
    <source>
        <strain evidence="9 10">PRI2</strain>
    </source>
</reference>
<dbReference type="GO" id="GO:0005536">
    <property type="term" value="F:D-glucose binding"/>
    <property type="evidence" value="ECO:0007669"/>
    <property type="project" value="InterPro"/>
</dbReference>
<evidence type="ECO:0000313" key="10">
    <source>
        <dbReference type="Proteomes" id="UP000298493"/>
    </source>
</evidence>
<evidence type="ECO:0000259" key="8">
    <source>
        <dbReference type="Pfam" id="PF03727"/>
    </source>
</evidence>
<dbReference type="AlphaFoldDB" id="A0A4Z1P7H7"/>
<dbReference type="PRINTS" id="PR00475">
    <property type="entry name" value="HEXOKINASE"/>
</dbReference>
<keyword evidence="10" id="KW-1185">Reference proteome</keyword>
<evidence type="ECO:0000256" key="6">
    <source>
        <dbReference type="RuleBase" id="RU362007"/>
    </source>
</evidence>
<dbReference type="InterPro" id="IPR001312">
    <property type="entry name" value="Hexokinase"/>
</dbReference>
<evidence type="ECO:0000259" key="7">
    <source>
        <dbReference type="Pfam" id="PF00349"/>
    </source>
</evidence>
<evidence type="ECO:0000256" key="4">
    <source>
        <dbReference type="ARBA" id="ARBA00022777"/>
    </source>
</evidence>
<dbReference type="Pfam" id="PF03727">
    <property type="entry name" value="Hexokinase_2"/>
    <property type="match status" value="1"/>
</dbReference>
<evidence type="ECO:0000256" key="3">
    <source>
        <dbReference type="ARBA" id="ARBA00022741"/>
    </source>
</evidence>
<keyword evidence="3 6" id="KW-0547">Nucleotide-binding</keyword>
<dbReference type="OrthoDB" id="419537at2759"/>
<dbReference type="InterPro" id="IPR022672">
    <property type="entry name" value="Hexokinase_N"/>
</dbReference>
<evidence type="ECO:0000256" key="1">
    <source>
        <dbReference type="ARBA" id="ARBA00009225"/>
    </source>
</evidence>
<dbReference type="GO" id="GO:0005739">
    <property type="term" value="C:mitochondrion"/>
    <property type="evidence" value="ECO:0007669"/>
    <property type="project" value="TreeGrafter"/>
</dbReference>
<dbReference type="STRING" id="86259.A0A4Z1P7H7"/>
<dbReference type="Pfam" id="PF00349">
    <property type="entry name" value="Hexokinase_1"/>
    <property type="match status" value="1"/>
</dbReference>
<dbReference type="GO" id="GO:0008865">
    <property type="term" value="F:fructokinase activity"/>
    <property type="evidence" value="ECO:0007669"/>
    <property type="project" value="TreeGrafter"/>
</dbReference>
<evidence type="ECO:0000256" key="5">
    <source>
        <dbReference type="ARBA" id="ARBA00022840"/>
    </source>
</evidence>
<dbReference type="Gene3D" id="3.40.367.20">
    <property type="match status" value="1"/>
</dbReference>
<gene>
    <name evidence="9" type="ORF">E6O75_ATG04298</name>
</gene>
<dbReference type="GO" id="GO:0005829">
    <property type="term" value="C:cytosol"/>
    <property type="evidence" value="ECO:0007669"/>
    <property type="project" value="TreeGrafter"/>
</dbReference>
<dbReference type="GO" id="GO:0006006">
    <property type="term" value="P:glucose metabolic process"/>
    <property type="evidence" value="ECO:0007669"/>
    <property type="project" value="TreeGrafter"/>
</dbReference>
<dbReference type="EMBL" id="SNSC02000004">
    <property type="protein sequence ID" value="TID25093.1"/>
    <property type="molecule type" value="Genomic_DNA"/>
</dbReference>
<dbReference type="Gene3D" id="3.30.420.40">
    <property type="match status" value="1"/>
</dbReference>
<dbReference type="GO" id="GO:0005524">
    <property type="term" value="F:ATP binding"/>
    <property type="evidence" value="ECO:0007669"/>
    <property type="project" value="UniProtKB-UniRule"/>
</dbReference>
<dbReference type="PANTHER" id="PTHR19443">
    <property type="entry name" value="HEXOKINASE"/>
    <property type="match status" value="1"/>
</dbReference>
<evidence type="ECO:0000256" key="2">
    <source>
        <dbReference type="ARBA" id="ARBA00022679"/>
    </source>
</evidence>
<dbReference type="PROSITE" id="PS51748">
    <property type="entry name" value="HEXOKINASE_2"/>
    <property type="match status" value="1"/>
</dbReference>
<dbReference type="GO" id="GO:0004340">
    <property type="term" value="F:glucokinase activity"/>
    <property type="evidence" value="ECO:0007669"/>
    <property type="project" value="TreeGrafter"/>
</dbReference>
<comment type="similarity">
    <text evidence="1 6">Belongs to the hexokinase family.</text>
</comment>
<evidence type="ECO:0000313" key="9">
    <source>
        <dbReference type="EMBL" id="TID25093.1"/>
    </source>
</evidence>
<dbReference type="InterPro" id="IPR043129">
    <property type="entry name" value="ATPase_NBD"/>
</dbReference>
<accession>A0A4Z1P7H7</accession>
<dbReference type="SUPFAM" id="SSF53067">
    <property type="entry name" value="Actin-like ATPase domain"/>
    <property type="match status" value="2"/>
</dbReference>
<dbReference type="InterPro" id="IPR022673">
    <property type="entry name" value="Hexokinase_C"/>
</dbReference>
<keyword evidence="2 6" id="KW-0808">Transferase</keyword>
<dbReference type="PANTHER" id="PTHR19443:SF24">
    <property type="entry name" value="PHOSPHOTRANSFERASE"/>
    <property type="match status" value="1"/>
</dbReference>